<proteinExistence type="predicted"/>
<name>A0A0K9EUL8_9ACTO</name>
<dbReference type="EMBL" id="UYIO01000001">
    <property type="protein sequence ID" value="VDG76251.1"/>
    <property type="molecule type" value="Genomic_DNA"/>
</dbReference>
<reference evidence="1 2" key="1">
    <citation type="submission" date="2018-11" db="EMBL/GenBank/DDBJ databases">
        <authorList>
            <consortium name="Pathogen Informatics"/>
        </authorList>
    </citation>
    <scope>NUCLEOTIDE SEQUENCE [LARGE SCALE GENOMIC DNA]</scope>
    <source>
        <strain evidence="1 2">NCTC10327</strain>
    </source>
</reference>
<accession>A0A0K9EUL8</accession>
<evidence type="ECO:0000313" key="1">
    <source>
        <dbReference type="EMBL" id="VDG76251.1"/>
    </source>
</evidence>
<evidence type="ECO:0000313" key="2">
    <source>
        <dbReference type="Proteomes" id="UP000269974"/>
    </source>
</evidence>
<dbReference type="Proteomes" id="UP000269974">
    <property type="component" value="Unassembled WGS sequence"/>
</dbReference>
<gene>
    <name evidence="1" type="ORF">NCTC10327_00914</name>
</gene>
<protein>
    <submittedName>
        <fullName evidence="1">Uncharacterized protein</fullName>
    </submittedName>
</protein>
<sequence length="144" mass="16702">MASEQMNDVTVIASQAREFISSGHFADRIVGVVENDPWSKESLDRCESFFLNHGDTFDDQLKYEYMLFLGEGLRRRFNGEWRQETFTIDDSGQTVDALCIYYPHSEHYDAVTNLLDHARDEASGTWWSDFYTVNQLFFDSLTTA</sequence>
<dbReference type="RefSeq" id="WP_049619342.1">
    <property type="nucleotide sequence ID" value="NZ_LFUS01000018.1"/>
</dbReference>
<comment type="caution">
    <text evidence="1">The sequence shown here is derived from an EMBL/GenBank/DDBJ whole genome shotgun (WGS) entry which is preliminary data.</text>
</comment>
<dbReference type="STRING" id="1657.ACU20_03260"/>
<dbReference type="AlphaFoldDB" id="A0A0K9EUL8"/>
<organism evidence="1 2">
    <name type="scientific">Actinobaculum suis</name>
    <dbReference type="NCBI Taxonomy" id="1657"/>
    <lineage>
        <taxon>Bacteria</taxon>
        <taxon>Bacillati</taxon>
        <taxon>Actinomycetota</taxon>
        <taxon>Actinomycetes</taxon>
        <taxon>Actinomycetales</taxon>
        <taxon>Actinomycetaceae</taxon>
        <taxon>Actinobaculum</taxon>
    </lineage>
</organism>